<comment type="caution">
    <text evidence="2">The sequence shown here is derived from an EMBL/GenBank/DDBJ whole genome shotgun (WGS) entry which is preliminary data.</text>
</comment>
<accession>A0ABR2UB57</accession>
<dbReference type="Proteomes" id="UP001396334">
    <property type="component" value="Unassembled WGS sequence"/>
</dbReference>
<sequence>MEALLGHDSESSPSPTEVIRDYPIPELDSPTAVRNQIKVKATSLNYANYLQILGNYQDMPPLPFIPGSDYAGDPVCSYASFFVHDQSLLSVPRSQLV</sequence>
<name>A0ABR2UB57_9ROSI</name>
<dbReference type="Gene3D" id="3.90.180.10">
    <property type="entry name" value="Medium-chain alcohol dehydrogenases, catalytic domain"/>
    <property type="match status" value="1"/>
</dbReference>
<feature type="compositionally biased region" description="Basic and acidic residues" evidence="1">
    <location>
        <begin position="1"/>
        <end position="10"/>
    </location>
</feature>
<evidence type="ECO:0000313" key="2">
    <source>
        <dbReference type="EMBL" id="KAK9046938.1"/>
    </source>
</evidence>
<evidence type="ECO:0000313" key="3">
    <source>
        <dbReference type="Proteomes" id="UP001396334"/>
    </source>
</evidence>
<evidence type="ECO:0000256" key="1">
    <source>
        <dbReference type="SAM" id="MobiDB-lite"/>
    </source>
</evidence>
<gene>
    <name evidence="2" type="ORF">V6N11_052807</name>
</gene>
<protein>
    <submittedName>
        <fullName evidence="2">Uncharacterized protein</fullName>
    </submittedName>
</protein>
<reference evidence="2 3" key="1">
    <citation type="journal article" date="2024" name="G3 (Bethesda)">
        <title>Genome assembly of Hibiscus sabdariffa L. provides insights into metabolisms of medicinal natural products.</title>
        <authorList>
            <person name="Kim T."/>
        </authorList>
    </citation>
    <scope>NUCLEOTIDE SEQUENCE [LARGE SCALE GENOMIC DNA]</scope>
    <source>
        <strain evidence="2">TK-2024</strain>
        <tissue evidence="2">Old leaves</tissue>
    </source>
</reference>
<feature type="region of interest" description="Disordered" evidence="1">
    <location>
        <begin position="1"/>
        <end position="23"/>
    </location>
</feature>
<dbReference type="EMBL" id="JBBPBN010000001">
    <property type="protein sequence ID" value="KAK9046938.1"/>
    <property type="molecule type" value="Genomic_DNA"/>
</dbReference>
<proteinExistence type="predicted"/>
<organism evidence="2 3">
    <name type="scientific">Hibiscus sabdariffa</name>
    <name type="common">roselle</name>
    <dbReference type="NCBI Taxonomy" id="183260"/>
    <lineage>
        <taxon>Eukaryota</taxon>
        <taxon>Viridiplantae</taxon>
        <taxon>Streptophyta</taxon>
        <taxon>Embryophyta</taxon>
        <taxon>Tracheophyta</taxon>
        <taxon>Spermatophyta</taxon>
        <taxon>Magnoliopsida</taxon>
        <taxon>eudicotyledons</taxon>
        <taxon>Gunneridae</taxon>
        <taxon>Pentapetalae</taxon>
        <taxon>rosids</taxon>
        <taxon>malvids</taxon>
        <taxon>Malvales</taxon>
        <taxon>Malvaceae</taxon>
        <taxon>Malvoideae</taxon>
        <taxon>Hibiscus</taxon>
    </lineage>
</organism>
<dbReference type="InterPro" id="IPR011032">
    <property type="entry name" value="GroES-like_sf"/>
</dbReference>
<keyword evidence="3" id="KW-1185">Reference proteome</keyword>
<dbReference type="SUPFAM" id="SSF50129">
    <property type="entry name" value="GroES-like"/>
    <property type="match status" value="1"/>
</dbReference>